<dbReference type="Proteomes" id="UP000038040">
    <property type="component" value="Unplaced"/>
</dbReference>
<protein>
    <submittedName>
        <fullName evidence="1 4">Uncharacterized protein</fullName>
    </submittedName>
</protein>
<accession>A0A0N4U9H1</accession>
<keyword evidence="3" id="KW-1185">Reference proteome</keyword>
<dbReference type="AlphaFoldDB" id="A0A0N4U9H1"/>
<evidence type="ECO:0000313" key="4">
    <source>
        <dbReference type="WBParaSite" id="DME_0000373901-mRNA-1"/>
    </source>
</evidence>
<evidence type="ECO:0000313" key="1">
    <source>
        <dbReference type="EMBL" id="VDN57771.1"/>
    </source>
</evidence>
<gene>
    <name evidence="1" type="ORF">DME_LOCUS7744</name>
</gene>
<dbReference type="Proteomes" id="UP000274756">
    <property type="component" value="Unassembled WGS sequence"/>
</dbReference>
<reference evidence="1 3" key="2">
    <citation type="submission" date="2018-11" db="EMBL/GenBank/DDBJ databases">
        <authorList>
            <consortium name="Pathogen Informatics"/>
        </authorList>
    </citation>
    <scope>NUCLEOTIDE SEQUENCE [LARGE SCALE GENOMIC DNA]</scope>
</reference>
<evidence type="ECO:0000313" key="2">
    <source>
        <dbReference type="Proteomes" id="UP000038040"/>
    </source>
</evidence>
<reference evidence="4" key="1">
    <citation type="submission" date="2017-02" db="UniProtKB">
        <authorList>
            <consortium name="WormBaseParasite"/>
        </authorList>
    </citation>
    <scope>IDENTIFICATION</scope>
</reference>
<organism evidence="2 4">
    <name type="scientific">Dracunculus medinensis</name>
    <name type="common">Guinea worm</name>
    <dbReference type="NCBI Taxonomy" id="318479"/>
    <lineage>
        <taxon>Eukaryota</taxon>
        <taxon>Metazoa</taxon>
        <taxon>Ecdysozoa</taxon>
        <taxon>Nematoda</taxon>
        <taxon>Chromadorea</taxon>
        <taxon>Rhabditida</taxon>
        <taxon>Spirurina</taxon>
        <taxon>Dracunculoidea</taxon>
        <taxon>Dracunculidae</taxon>
        <taxon>Dracunculus</taxon>
    </lineage>
</organism>
<sequence>MIANTTIKYEIIIVNGFAIYDNFDCNDHVLVPAVSPTLEEPIFVMNEGKAKEQSQKKWKKEEEIMITYVEDGTSNLPFVLQDKHGKSLEETSSLKKEESESITISPLKIDSTAITINSFEKKNTILPKKDDVKIRPKSSSPIKIIALNAGPSKHRATIQKFPTEPKNDFQSVDEPKMQPPSKPITFLKNSKGIYGGVVGAYNHEAIGWRPWAKSSNTFSNYQTFLNSD</sequence>
<proteinExistence type="predicted"/>
<dbReference type="WBParaSite" id="DME_0000373901-mRNA-1">
    <property type="protein sequence ID" value="DME_0000373901-mRNA-1"/>
    <property type="gene ID" value="DME_0000373901"/>
</dbReference>
<evidence type="ECO:0000313" key="3">
    <source>
        <dbReference type="Proteomes" id="UP000274756"/>
    </source>
</evidence>
<dbReference type="EMBL" id="UYYG01001162">
    <property type="protein sequence ID" value="VDN57771.1"/>
    <property type="molecule type" value="Genomic_DNA"/>
</dbReference>
<name>A0A0N4U9H1_DRAME</name>